<feature type="domain" description="VOC" evidence="2">
    <location>
        <begin position="16"/>
        <end position="133"/>
    </location>
</feature>
<dbReference type="Gene3D" id="3.10.180.10">
    <property type="entry name" value="2,3-Dihydroxybiphenyl 1,2-Dioxygenase, domain 1"/>
    <property type="match status" value="2"/>
</dbReference>
<keyword evidence="1" id="KW-0479">Metal-binding</keyword>
<dbReference type="InterPro" id="IPR037523">
    <property type="entry name" value="VOC_core"/>
</dbReference>
<evidence type="ECO:0000256" key="1">
    <source>
        <dbReference type="ARBA" id="ARBA00022723"/>
    </source>
</evidence>
<dbReference type="Proteomes" id="UP001168540">
    <property type="component" value="Unassembled WGS sequence"/>
</dbReference>
<dbReference type="InterPro" id="IPR029068">
    <property type="entry name" value="Glyas_Bleomycin-R_OHBP_Dase"/>
</dbReference>
<dbReference type="PROSITE" id="PS51819">
    <property type="entry name" value="VOC"/>
    <property type="match status" value="2"/>
</dbReference>
<dbReference type="InterPro" id="IPR041736">
    <property type="entry name" value="4OHPhenylPyrv_dOase_N"/>
</dbReference>
<evidence type="ECO:0000259" key="2">
    <source>
        <dbReference type="PROSITE" id="PS51819"/>
    </source>
</evidence>
<comment type="caution">
    <text evidence="3">The sequence shown here is derived from an EMBL/GenBank/DDBJ whole genome shotgun (WGS) entry which is preliminary data.</text>
</comment>
<dbReference type="Pfam" id="PF14696">
    <property type="entry name" value="Glyoxalase_5"/>
    <property type="match status" value="1"/>
</dbReference>
<feature type="domain" description="VOC" evidence="2">
    <location>
        <begin position="159"/>
        <end position="272"/>
    </location>
</feature>
<dbReference type="SUPFAM" id="SSF54593">
    <property type="entry name" value="Glyoxalase/Bleomycin resistance protein/Dihydroxybiphenyl dioxygenase"/>
    <property type="match status" value="2"/>
</dbReference>
<sequence length="281" mass="30592">MSDAAFSQDNPMGTDGIEFVEFAALDPVKLGRDFEAMGFAKVAKHRSKNVFLYRQGDINFIVNAEPNSFAQQYARSRGTSLCAVALRVRDATLATCRARELGAWEVQTETGVMELRIPAFQGVGGSLIYLVDRYRDHSIYDVDFLPLEAPAVCEAGIEGIAELVQAVSPGRVKEWLDFYVHLFGFRELAESGPRSHRVVSACGKVRLRLEEAGETEGLRVVRLCAGDLDACAATLAERGVRLGEVLHSDASAPRVLHTLPESGGISFELCSTRDEGAADHG</sequence>
<evidence type="ECO:0000313" key="3">
    <source>
        <dbReference type="EMBL" id="MDN0075153.1"/>
    </source>
</evidence>
<dbReference type="RefSeq" id="WP_289829751.1">
    <property type="nucleotide sequence ID" value="NZ_JAUEDK010000014.1"/>
</dbReference>
<dbReference type="CDD" id="cd08342">
    <property type="entry name" value="HPPD_N_like"/>
    <property type="match status" value="1"/>
</dbReference>
<organism evidence="3 4">
    <name type="scientific">Crenobacter oryzisoli</name>
    <dbReference type="NCBI Taxonomy" id="3056844"/>
    <lineage>
        <taxon>Bacteria</taxon>
        <taxon>Pseudomonadati</taxon>
        <taxon>Pseudomonadota</taxon>
        <taxon>Betaproteobacteria</taxon>
        <taxon>Neisseriales</taxon>
        <taxon>Neisseriaceae</taxon>
        <taxon>Crenobacter</taxon>
    </lineage>
</organism>
<name>A0ABT7XMX2_9NEIS</name>
<proteinExistence type="predicted"/>
<accession>A0ABT7XMX2</accession>
<keyword evidence="4" id="KW-1185">Reference proteome</keyword>
<evidence type="ECO:0000313" key="4">
    <source>
        <dbReference type="Proteomes" id="UP001168540"/>
    </source>
</evidence>
<gene>
    <name evidence="3" type="ORF">QU481_09660</name>
</gene>
<dbReference type="EMBL" id="JAUEDK010000014">
    <property type="protein sequence ID" value="MDN0075153.1"/>
    <property type="molecule type" value="Genomic_DNA"/>
</dbReference>
<protein>
    <submittedName>
        <fullName evidence="3">Glyoxalase</fullName>
    </submittedName>
</protein>
<reference evidence="3" key="1">
    <citation type="submission" date="2023-06" db="EMBL/GenBank/DDBJ databases">
        <authorList>
            <person name="Zhang S."/>
        </authorList>
    </citation>
    <scope>NUCLEOTIDE SEQUENCE</scope>
    <source>
        <strain evidence="3">SG2303</strain>
    </source>
</reference>